<feature type="transmembrane region" description="Helical" evidence="1">
    <location>
        <begin position="385"/>
        <end position="403"/>
    </location>
</feature>
<keyword evidence="1" id="KW-0812">Transmembrane</keyword>
<feature type="transmembrane region" description="Helical" evidence="1">
    <location>
        <begin position="315"/>
        <end position="333"/>
    </location>
</feature>
<feature type="transmembrane region" description="Helical" evidence="1">
    <location>
        <begin position="126"/>
        <end position="144"/>
    </location>
</feature>
<dbReference type="PATRIC" id="fig|1435349.4.peg.507"/>
<protein>
    <submittedName>
        <fullName evidence="2">Membrane protein</fullName>
    </submittedName>
</protein>
<gene>
    <name evidence="2" type="ORF">PW52_12445</name>
</gene>
<evidence type="ECO:0000256" key="1">
    <source>
        <dbReference type="SAM" id="Phobius"/>
    </source>
</evidence>
<feature type="transmembrane region" description="Helical" evidence="1">
    <location>
        <begin position="248"/>
        <end position="272"/>
    </location>
</feature>
<keyword evidence="1" id="KW-0472">Membrane</keyword>
<sequence length="434" mass="47778">MALTEAEQVIKSLKRGIWLYFLLLIFEGALRKWFLPFLAAPLLIVRDPIAIWLIYKAWKHNIVTANGYVIFMSFLCLLSMITALVFGHGSLPVAIYGARILLFHFPVMFIIGKVFTLSDVEELGKILLYISIPMAILIVLQFYSPQSAWVNRGVGGNVEGAGFSGAMGFFRPPGTFSFTTGNVLFFSFVACYIFYFWLVQMSLNKMVLIAATAGLIISIPLSISRTLMFSVGVTSVFMMLSVASKPKFLLRMIGFMVLGVLVLLILGNIPFFETATEAFTYRFDNASEIEGGVSTSLIDRFFGGMIEAVSESNKISFWGLGIGIGTNAGAVMLTGSRMFIIAEGEWSRLVGEMGFVVGMAVILLRVIFCADISLRSYVSMKEGNLLPWLLLSVGLLVIIQGQWAQPTVLGFSTLLGGLILAANNVENDRKLKNE</sequence>
<feature type="transmembrane region" description="Helical" evidence="1">
    <location>
        <begin position="409"/>
        <end position="425"/>
    </location>
</feature>
<dbReference type="EMBL" id="JTDW01000010">
    <property type="protein sequence ID" value="KJD35022.1"/>
    <property type="molecule type" value="Genomic_DNA"/>
</dbReference>
<evidence type="ECO:0000313" key="3">
    <source>
        <dbReference type="Proteomes" id="UP000032578"/>
    </source>
</evidence>
<name>A0A0D7WB92_9FLAO</name>
<keyword evidence="3" id="KW-1185">Reference proteome</keyword>
<feature type="transmembrane region" description="Helical" evidence="1">
    <location>
        <begin position="176"/>
        <end position="199"/>
    </location>
</feature>
<feature type="transmembrane region" description="Helical" evidence="1">
    <location>
        <begin position="12"/>
        <end position="30"/>
    </location>
</feature>
<feature type="transmembrane region" description="Helical" evidence="1">
    <location>
        <begin position="353"/>
        <end position="373"/>
    </location>
</feature>
<feature type="transmembrane region" description="Helical" evidence="1">
    <location>
        <begin position="93"/>
        <end position="114"/>
    </location>
</feature>
<evidence type="ECO:0000313" key="2">
    <source>
        <dbReference type="EMBL" id="KJD35022.1"/>
    </source>
</evidence>
<keyword evidence="1" id="KW-1133">Transmembrane helix</keyword>
<dbReference type="AlphaFoldDB" id="A0A0D7WB92"/>
<accession>A0A0D7WB92</accession>
<comment type="caution">
    <text evidence="2">The sequence shown here is derived from an EMBL/GenBank/DDBJ whole genome shotgun (WGS) entry which is preliminary data.</text>
</comment>
<organism evidence="2 3">
    <name type="scientific">Neotamlana sedimentorum</name>
    <dbReference type="NCBI Taxonomy" id="1435349"/>
    <lineage>
        <taxon>Bacteria</taxon>
        <taxon>Pseudomonadati</taxon>
        <taxon>Bacteroidota</taxon>
        <taxon>Flavobacteriia</taxon>
        <taxon>Flavobacteriales</taxon>
        <taxon>Flavobacteriaceae</taxon>
        <taxon>Neotamlana</taxon>
    </lineage>
</organism>
<feature type="transmembrane region" description="Helical" evidence="1">
    <location>
        <begin position="206"/>
        <end position="228"/>
    </location>
</feature>
<feature type="transmembrane region" description="Helical" evidence="1">
    <location>
        <begin position="36"/>
        <end position="55"/>
    </location>
</feature>
<feature type="transmembrane region" description="Helical" evidence="1">
    <location>
        <begin position="67"/>
        <end position="87"/>
    </location>
</feature>
<proteinExistence type="predicted"/>
<reference evidence="2 3" key="1">
    <citation type="submission" date="2014-11" db="EMBL/GenBank/DDBJ databases">
        <title>Tamlana sedimentorum sp. nov., isolated from shallow sand sediments of the Sea of Japan.</title>
        <authorList>
            <person name="Romanenko L.A."/>
        </authorList>
    </citation>
    <scope>NUCLEOTIDE SEQUENCE [LARGE SCALE GENOMIC DNA]</scope>
    <source>
        <strain evidence="2 3">JCM 19808</strain>
    </source>
</reference>
<dbReference type="Proteomes" id="UP000032578">
    <property type="component" value="Unassembled WGS sequence"/>
</dbReference>
<dbReference type="STRING" id="1435349.PW52_12445"/>